<feature type="compositionally biased region" description="Polar residues" evidence="2">
    <location>
        <begin position="181"/>
        <end position="211"/>
    </location>
</feature>
<evidence type="ECO:0000313" key="6">
    <source>
        <dbReference type="Proteomes" id="UP000011715"/>
    </source>
</evidence>
<dbReference type="EMBL" id="ADBL01001449">
    <property type="status" value="NOT_ANNOTATED_CDS"/>
    <property type="molecule type" value="Genomic_DNA"/>
</dbReference>
<evidence type="ECO:0000259" key="3">
    <source>
        <dbReference type="Pfam" id="PF24883"/>
    </source>
</evidence>
<evidence type="ECO:0000313" key="4">
    <source>
        <dbReference type="EMBL" id="KLU87046.1"/>
    </source>
</evidence>
<dbReference type="EnsemblFungi" id="MAPG_06052T0">
    <property type="protein sequence ID" value="MAPG_06052T0"/>
    <property type="gene ID" value="MAPG_06052"/>
</dbReference>
<evidence type="ECO:0000313" key="5">
    <source>
        <dbReference type="EnsemblFungi" id="MAPG_06052T0"/>
    </source>
</evidence>
<dbReference type="PANTHER" id="PTHR10039">
    <property type="entry name" value="AMELOGENIN"/>
    <property type="match status" value="1"/>
</dbReference>
<dbReference type="OrthoDB" id="443402at2759"/>
<dbReference type="SUPFAM" id="SSF52540">
    <property type="entry name" value="P-loop containing nucleoside triphosphate hydrolases"/>
    <property type="match status" value="1"/>
</dbReference>
<dbReference type="eggNOG" id="ENOG502SHWY">
    <property type="taxonomic scope" value="Eukaryota"/>
</dbReference>
<keyword evidence="6" id="KW-1185">Reference proteome</keyword>
<keyword evidence="1" id="KW-0677">Repeat</keyword>
<organism evidence="5 6">
    <name type="scientific">Magnaporthiopsis poae (strain ATCC 64411 / 73-15)</name>
    <name type="common">Kentucky bluegrass fungus</name>
    <name type="synonym">Magnaporthe poae</name>
    <dbReference type="NCBI Taxonomy" id="644358"/>
    <lineage>
        <taxon>Eukaryota</taxon>
        <taxon>Fungi</taxon>
        <taxon>Dikarya</taxon>
        <taxon>Ascomycota</taxon>
        <taxon>Pezizomycotina</taxon>
        <taxon>Sordariomycetes</taxon>
        <taxon>Sordariomycetidae</taxon>
        <taxon>Magnaporthales</taxon>
        <taxon>Magnaporthaceae</taxon>
        <taxon>Magnaporthiopsis</taxon>
    </lineage>
</organism>
<proteinExistence type="predicted"/>
<reference evidence="5" key="4">
    <citation type="journal article" date="2015" name="G3 (Bethesda)">
        <title>Genome sequences of three phytopathogenic species of the Magnaporthaceae family of fungi.</title>
        <authorList>
            <person name="Okagaki L.H."/>
            <person name="Nunes C.C."/>
            <person name="Sailsbery J."/>
            <person name="Clay B."/>
            <person name="Brown D."/>
            <person name="John T."/>
            <person name="Oh Y."/>
            <person name="Young N."/>
            <person name="Fitzgerald M."/>
            <person name="Haas B.J."/>
            <person name="Zeng Q."/>
            <person name="Young S."/>
            <person name="Adiconis X."/>
            <person name="Fan L."/>
            <person name="Levin J.Z."/>
            <person name="Mitchell T.K."/>
            <person name="Okubara P.A."/>
            <person name="Farman M.L."/>
            <person name="Kohn L.M."/>
            <person name="Birren B."/>
            <person name="Ma L.-J."/>
            <person name="Dean R.A."/>
        </authorList>
    </citation>
    <scope>NUCLEOTIDE SEQUENCE</scope>
    <source>
        <strain evidence="5">ATCC 64411 / 73-15</strain>
    </source>
</reference>
<dbReference type="VEuPathDB" id="FungiDB:MAPG_06052"/>
<sequence>MDPLGAFSLAAGVIAFVDFGGKLISTLSGVRHSDDGLPGRWSALVSEAQELSGHVKAANDTLSDLYERYPRQAEAFNRLYMDCAVTGLRLRSLVNELAACPGSDLKSLASQVLALAQGLRKRGDLRSLEERFSSIRQQTQLAVLMDDTAFLLGGSMQQPTDAGMIVLVATRDDVAALGNQKPANAGSQRGSKRPVSNINHGQQLPGATSQKSMADVLWDTMSAVLEFTGPAASIRPGSSPSDFPTPEMMDLNFPWLLQNNPPASAASSTTADEGQPTGFERRLADEAKTPFWITGKPASGKSTLMKFICTEPRVKKTLRLWSESLRLLTCDIYIWNPGPSMQKSQLGLLRTILYQILVQDPSLCQHATPKHYLFFQLPGTDTLDPPEMELLTKPDIQEYVQRRISSSRGFQELRRIEEQSVKDLESQIVEKAEGIFLWVVLVAESLLVTAQDDNNLRTIWKVFEAPPPGLEELYSSMRNRL</sequence>
<reference evidence="6" key="2">
    <citation type="submission" date="2010-05" db="EMBL/GenBank/DDBJ databases">
        <title>The genome sequence of Magnaporthe poae strain ATCC 64411.</title>
        <authorList>
            <person name="Ma L.-J."/>
            <person name="Dead R."/>
            <person name="Young S."/>
            <person name="Zeng Q."/>
            <person name="Koehrsen M."/>
            <person name="Alvarado L."/>
            <person name="Berlin A."/>
            <person name="Chapman S.B."/>
            <person name="Chen Z."/>
            <person name="Freedman E."/>
            <person name="Gellesch M."/>
            <person name="Goldberg J."/>
            <person name="Griggs A."/>
            <person name="Gujja S."/>
            <person name="Heilman E.R."/>
            <person name="Heiman D."/>
            <person name="Hepburn T."/>
            <person name="Howarth C."/>
            <person name="Jen D."/>
            <person name="Larson L."/>
            <person name="Mehta T."/>
            <person name="Neiman D."/>
            <person name="Pearson M."/>
            <person name="Roberts A."/>
            <person name="Saif S."/>
            <person name="Shea T."/>
            <person name="Shenoy N."/>
            <person name="Sisk P."/>
            <person name="Stolte C."/>
            <person name="Sykes S."/>
            <person name="Walk T."/>
            <person name="White J."/>
            <person name="Yandava C."/>
            <person name="Haas B."/>
            <person name="Nusbaum C."/>
            <person name="Birren B."/>
        </authorList>
    </citation>
    <scope>NUCLEOTIDE SEQUENCE [LARGE SCALE GENOMIC DNA]</scope>
    <source>
        <strain evidence="6">ATCC 64411 / 73-15</strain>
    </source>
</reference>
<dbReference type="PANTHER" id="PTHR10039:SF5">
    <property type="entry name" value="NACHT DOMAIN-CONTAINING PROTEIN"/>
    <property type="match status" value="1"/>
</dbReference>
<evidence type="ECO:0000256" key="2">
    <source>
        <dbReference type="SAM" id="MobiDB-lite"/>
    </source>
</evidence>
<dbReference type="InterPro" id="IPR056884">
    <property type="entry name" value="NPHP3-like_N"/>
</dbReference>
<dbReference type="AlphaFoldDB" id="A0A0C4E108"/>
<feature type="region of interest" description="Disordered" evidence="2">
    <location>
        <begin position="179"/>
        <end position="211"/>
    </location>
</feature>
<evidence type="ECO:0000256" key="1">
    <source>
        <dbReference type="ARBA" id="ARBA00022737"/>
    </source>
</evidence>
<reference evidence="4" key="3">
    <citation type="submission" date="2011-03" db="EMBL/GenBank/DDBJ databases">
        <title>Annotation of Magnaporthe poae ATCC 64411.</title>
        <authorList>
            <person name="Ma L.-J."/>
            <person name="Dead R."/>
            <person name="Young S.K."/>
            <person name="Zeng Q."/>
            <person name="Gargeya S."/>
            <person name="Fitzgerald M."/>
            <person name="Haas B."/>
            <person name="Abouelleil A."/>
            <person name="Alvarado L."/>
            <person name="Arachchi H.M."/>
            <person name="Berlin A."/>
            <person name="Brown A."/>
            <person name="Chapman S.B."/>
            <person name="Chen Z."/>
            <person name="Dunbar C."/>
            <person name="Freedman E."/>
            <person name="Gearin G."/>
            <person name="Gellesch M."/>
            <person name="Goldberg J."/>
            <person name="Griggs A."/>
            <person name="Gujja S."/>
            <person name="Heiman D."/>
            <person name="Howarth C."/>
            <person name="Larson L."/>
            <person name="Lui A."/>
            <person name="MacDonald P.J.P."/>
            <person name="Mehta T."/>
            <person name="Montmayeur A."/>
            <person name="Murphy C."/>
            <person name="Neiman D."/>
            <person name="Pearson M."/>
            <person name="Priest M."/>
            <person name="Roberts A."/>
            <person name="Saif S."/>
            <person name="Shea T."/>
            <person name="Shenoy N."/>
            <person name="Sisk P."/>
            <person name="Stolte C."/>
            <person name="Sykes S."/>
            <person name="Yandava C."/>
            <person name="Wortman J."/>
            <person name="Nusbaum C."/>
            <person name="Birren B."/>
        </authorList>
    </citation>
    <scope>NUCLEOTIDE SEQUENCE</scope>
    <source>
        <strain evidence="4">ATCC 64411</strain>
    </source>
</reference>
<dbReference type="InterPro" id="IPR027417">
    <property type="entry name" value="P-loop_NTPase"/>
</dbReference>
<name>A0A0C4E108_MAGP6</name>
<dbReference type="EMBL" id="GL876970">
    <property type="protein sequence ID" value="KLU87046.1"/>
    <property type="molecule type" value="Genomic_DNA"/>
</dbReference>
<gene>
    <name evidence="4" type="ORF">MAPG_06052</name>
</gene>
<feature type="domain" description="Nephrocystin 3-like N-terminal" evidence="3">
    <location>
        <begin position="283"/>
        <end position="370"/>
    </location>
</feature>
<dbReference type="Pfam" id="PF24883">
    <property type="entry name" value="NPHP3_N"/>
    <property type="match status" value="1"/>
</dbReference>
<dbReference type="Proteomes" id="UP000011715">
    <property type="component" value="Unassembled WGS sequence"/>
</dbReference>
<reference evidence="5" key="5">
    <citation type="submission" date="2015-06" db="UniProtKB">
        <authorList>
            <consortium name="EnsemblFungi"/>
        </authorList>
    </citation>
    <scope>IDENTIFICATION</scope>
    <source>
        <strain evidence="5">ATCC 64411</strain>
    </source>
</reference>
<accession>A0A0C4E108</accession>
<protein>
    <recommendedName>
        <fullName evidence="3">Nephrocystin 3-like N-terminal domain-containing protein</fullName>
    </recommendedName>
</protein>
<reference evidence="4" key="1">
    <citation type="submission" date="2010-05" db="EMBL/GenBank/DDBJ databases">
        <title>The Genome Sequence of Magnaporthe poae strain ATCC 64411.</title>
        <authorList>
            <consortium name="The Broad Institute Genome Sequencing Platform"/>
            <consortium name="Broad Institute Genome Sequencing Center for Infectious Disease"/>
            <person name="Ma L.-J."/>
            <person name="Dead R."/>
            <person name="Young S."/>
            <person name="Zeng Q."/>
            <person name="Koehrsen M."/>
            <person name="Alvarado L."/>
            <person name="Berlin A."/>
            <person name="Chapman S.B."/>
            <person name="Chen Z."/>
            <person name="Freedman E."/>
            <person name="Gellesch M."/>
            <person name="Goldberg J."/>
            <person name="Griggs A."/>
            <person name="Gujja S."/>
            <person name="Heilman E.R."/>
            <person name="Heiman D."/>
            <person name="Hepburn T."/>
            <person name="Howarth C."/>
            <person name="Jen D."/>
            <person name="Larson L."/>
            <person name="Mehta T."/>
            <person name="Neiman D."/>
            <person name="Pearson M."/>
            <person name="Roberts A."/>
            <person name="Saif S."/>
            <person name="Shea T."/>
            <person name="Shenoy N."/>
            <person name="Sisk P."/>
            <person name="Stolte C."/>
            <person name="Sykes S."/>
            <person name="Walk T."/>
            <person name="White J."/>
            <person name="Yandava C."/>
            <person name="Haas B."/>
            <person name="Nusbaum C."/>
            <person name="Birren B."/>
        </authorList>
    </citation>
    <scope>NUCLEOTIDE SEQUENCE</scope>
    <source>
        <strain evidence="4">ATCC 64411</strain>
    </source>
</reference>